<dbReference type="AlphaFoldDB" id="A0A6A6RWT7"/>
<keyword evidence="2" id="KW-1185">Reference proteome</keyword>
<dbReference type="EMBL" id="MU006787">
    <property type="protein sequence ID" value="KAF2639221.1"/>
    <property type="molecule type" value="Genomic_DNA"/>
</dbReference>
<dbReference type="Proteomes" id="UP000799753">
    <property type="component" value="Unassembled WGS sequence"/>
</dbReference>
<gene>
    <name evidence="1" type="ORF">P280DRAFT_527735</name>
</gene>
<accession>A0A6A6RWT7</accession>
<name>A0A6A6RWT7_9PLEO</name>
<evidence type="ECO:0000313" key="2">
    <source>
        <dbReference type="Proteomes" id="UP000799753"/>
    </source>
</evidence>
<evidence type="ECO:0000313" key="1">
    <source>
        <dbReference type="EMBL" id="KAF2639221.1"/>
    </source>
</evidence>
<proteinExistence type="predicted"/>
<sequence>MSSPTGTQCAFATAPGVLCGSKASGQDKICGGCQLTHAVYLSESAIQAGSESLRQLVEEIRGEREAQARQNNTLTCVSESFFDVPARELTTDYLGFIPSSRRCAHVAYDTHLCNDCMYRAKDAGVADGRVVKNRCVMSDVRFSQCGFKDLWAPAENCQRVTEEDAICDACYNSITSSFKDDEPDKFHQYFNSETRCIRDDLPPLEIPVIHQPTSDLTPQPCPFARAEFYGCNGERRVIKMGDEKKGNVKMELEPYCAQCQEEHPYKIWIHYDKDRGVESACLTRMRQKRALAPLGMFVCASQSPNLWRHHDLATFTPPDFDCPYTDGWNKFCEQCRPIAQALDLCLDNGIAQFKCPMSDPIYVDYPFRQERWKAVPQCEAVVGSEDYLCKPCWDNIIFEYTQLLDDARRVDRWKMGQCFEGHGALKKKRGRVAPEPGTPLVMQIRAPSPSEALFF</sequence>
<protein>
    <submittedName>
        <fullName evidence="1">Uncharacterized protein</fullName>
    </submittedName>
</protein>
<reference evidence="1" key="1">
    <citation type="journal article" date="2020" name="Stud. Mycol.">
        <title>101 Dothideomycetes genomes: a test case for predicting lifestyles and emergence of pathogens.</title>
        <authorList>
            <person name="Haridas S."/>
            <person name="Albert R."/>
            <person name="Binder M."/>
            <person name="Bloem J."/>
            <person name="Labutti K."/>
            <person name="Salamov A."/>
            <person name="Andreopoulos B."/>
            <person name="Baker S."/>
            <person name="Barry K."/>
            <person name="Bills G."/>
            <person name="Bluhm B."/>
            <person name="Cannon C."/>
            <person name="Castanera R."/>
            <person name="Culley D."/>
            <person name="Daum C."/>
            <person name="Ezra D."/>
            <person name="Gonzalez J."/>
            <person name="Henrissat B."/>
            <person name="Kuo A."/>
            <person name="Liang C."/>
            <person name="Lipzen A."/>
            <person name="Lutzoni F."/>
            <person name="Magnuson J."/>
            <person name="Mondo S."/>
            <person name="Nolan M."/>
            <person name="Ohm R."/>
            <person name="Pangilinan J."/>
            <person name="Park H.-J."/>
            <person name="Ramirez L."/>
            <person name="Alfaro M."/>
            <person name="Sun H."/>
            <person name="Tritt A."/>
            <person name="Yoshinaga Y."/>
            <person name="Zwiers L.-H."/>
            <person name="Turgeon B."/>
            <person name="Goodwin S."/>
            <person name="Spatafora J."/>
            <person name="Crous P."/>
            <person name="Grigoriev I."/>
        </authorList>
    </citation>
    <scope>NUCLEOTIDE SEQUENCE</scope>
    <source>
        <strain evidence="1">CBS 473.64</strain>
    </source>
</reference>
<organism evidence="1 2">
    <name type="scientific">Massarina eburnea CBS 473.64</name>
    <dbReference type="NCBI Taxonomy" id="1395130"/>
    <lineage>
        <taxon>Eukaryota</taxon>
        <taxon>Fungi</taxon>
        <taxon>Dikarya</taxon>
        <taxon>Ascomycota</taxon>
        <taxon>Pezizomycotina</taxon>
        <taxon>Dothideomycetes</taxon>
        <taxon>Pleosporomycetidae</taxon>
        <taxon>Pleosporales</taxon>
        <taxon>Massarineae</taxon>
        <taxon>Massarinaceae</taxon>
        <taxon>Massarina</taxon>
    </lineage>
</organism>